<feature type="compositionally biased region" description="Polar residues" evidence="1">
    <location>
        <begin position="1"/>
        <end position="14"/>
    </location>
</feature>
<name>A0ABW9FWE2_9NOCA</name>
<dbReference type="GO" id="GO:0016787">
    <property type="term" value="F:hydrolase activity"/>
    <property type="evidence" value="ECO:0007669"/>
    <property type="project" value="UniProtKB-KW"/>
</dbReference>
<dbReference type="PANTHER" id="PTHR43283:SF7">
    <property type="entry name" value="BETA-LACTAMASE-RELATED DOMAIN-CONTAINING PROTEIN"/>
    <property type="match status" value="1"/>
</dbReference>
<gene>
    <name evidence="4" type="ORF">ABEU19_003458</name>
</gene>
<keyword evidence="2" id="KW-0812">Transmembrane</keyword>
<feature type="domain" description="Beta-lactamase-related" evidence="3">
    <location>
        <begin position="115"/>
        <end position="389"/>
    </location>
</feature>
<dbReference type="InterPro" id="IPR001466">
    <property type="entry name" value="Beta-lactam-related"/>
</dbReference>
<evidence type="ECO:0000259" key="3">
    <source>
        <dbReference type="Pfam" id="PF00144"/>
    </source>
</evidence>
<reference evidence="4 5" key="1">
    <citation type="submission" date="2023-11" db="EMBL/GenBank/DDBJ databases">
        <authorList>
            <person name="Val-Calvo J."/>
            <person name="Scortti M."/>
            <person name="Vazquez-Boland J."/>
        </authorList>
    </citation>
    <scope>NUCLEOTIDE SEQUENCE [LARGE SCALE GENOMIC DNA]</scope>
    <source>
        <strain evidence="4 5">DSM 46662</strain>
    </source>
</reference>
<dbReference type="EC" id="3.-.-.-" evidence="4"/>
<dbReference type="PANTHER" id="PTHR43283">
    <property type="entry name" value="BETA-LACTAMASE-RELATED"/>
    <property type="match status" value="1"/>
</dbReference>
<dbReference type="SUPFAM" id="SSF56601">
    <property type="entry name" value="beta-lactamase/transpeptidase-like"/>
    <property type="match status" value="1"/>
</dbReference>
<dbReference type="InterPro" id="IPR050789">
    <property type="entry name" value="Diverse_Enzym_Activities"/>
</dbReference>
<keyword evidence="2" id="KW-1133">Transmembrane helix</keyword>
<comment type="caution">
    <text evidence="4">The sequence shown here is derived from an EMBL/GenBank/DDBJ whole genome shotgun (WGS) entry which is preliminary data.</text>
</comment>
<evidence type="ECO:0000256" key="1">
    <source>
        <dbReference type="SAM" id="MobiDB-lite"/>
    </source>
</evidence>
<evidence type="ECO:0000256" key="2">
    <source>
        <dbReference type="SAM" id="Phobius"/>
    </source>
</evidence>
<dbReference type="Gene3D" id="3.40.710.10">
    <property type="entry name" value="DD-peptidase/beta-lactamase superfamily"/>
    <property type="match status" value="1"/>
</dbReference>
<keyword evidence="4" id="KW-0378">Hydrolase</keyword>
<keyword evidence="5" id="KW-1185">Reference proteome</keyword>
<dbReference type="EMBL" id="JBDLNU010000004">
    <property type="protein sequence ID" value="MFM1729939.1"/>
    <property type="molecule type" value="Genomic_DNA"/>
</dbReference>
<sequence length="404" mass="43088">MTENITAADSSVESSPPERRRRRRLKRVAVSGLVAVVVLGAGAFGAAALDIPAPPTLVHLLTDAPSTQGQLFAARTVAAPAQARPLPVQPAPLPETVPWKGGQITVSEFLDTTHSNAFVVLRDGAITHEWYRDGVGPTTPNASWSVAKSIVSLLVGRAIESGKLAEDDRLVDVLPGLATGGPYDSITIRDLLDMASGVDVSENYNPYFPFTGTARMYLTTDLAGFVRDHRGLQFDPGTEGEYRSVDTQLLGQAVAAVEGRPLGELLESGIWGPVGAEDDATWNLDRAGGQEKAFCCINATARDFAKVGQLVLDGGRVGNSQVVPEAWIRRLSTPAAHDVSGWGYSAQWWHPTGGNGRDFSAIGVYGQYIYVDPASRTVVVKLSDHGTEQDEIDTIDVFRALAAS</sequence>
<proteinExistence type="predicted"/>
<dbReference type="InterPro" id="IPR012338">
    <property type="entry name" value="Beta-lactam/transpept-like"/>
</dbReference>
<evidence type="ECO:0000313" key="5">
    <source>
        <dbReference type="Proteomes" id="UP001629744"/>
    </source>
</evidence>
<protein>
    <submittedName>
        <fullName evidence="4">Serine hydrolase</fullName>
        <ecNumber evidence="4">3.-.-.-</ecNumber>
    </submittedName>
</protein>
<dbReference type="Proteomes" id="UP001629744">
    <property type="component" value="Unassembled WGS sequence"/>
</dbReference>
<dbReference type="Pfam" id="PF00144">
    <property type="entry name" value="Beta-lactamase"/>
    <property type="match status" value="1"/>
</dbReference>
<organism evidence="4 5">
    <name type="scientific">Prescottella soli</name>
    <dbReference type="NCBI Taxonomy" id="1543852"/>
    <lineage>
        <taxon>Bacteria</taxon>
        <taxon>Bacillati</taxon>
        <taxon>Actinomycetota</taxon>
        <taxon>Actinomycetes</taxon>
        <taxon>Mycobacteriales</taxon>
        <taxon>Nocardiaceae</taxon>
        <taxon>Prescottella</taxon>
    </lineage>
</organism>
<feature type="transmembrane region" description="Helical" evidence="2">
    <location>
        <begin position="28"/>
        <end position="49"/>
    </location>
</feature>
<accession>A0ABW9FWE2</accession>
<keyword evidence="2" id="KW-0472">Membrane</keyword>
<feature type="region of interest" description="Disordered" evidence="1">
    <location>
        <begin position="1"/>
        <end position="23"/>
    </location>
</feature>
<dbReference type="RefSeq" id="WP_348603302.1">
    <property type="nucleotide sequence ID" value="NZ_CP157276.1"/>
</dbReference>
<evidence type="ECO:0000313" key="4">
    <source>
        <dbReference type="EMBL" id="MFM1729939.1"/>
    </source>
</evidence>